<evidence type="ECO:0000256" key="7">
    <source>
        <dbReference type="ARBA" id="ARBA00023136"/>
    </source>
</evidence>
<keyword evidence="2" id="KW-1003">Cell membrane</keyword>
<keyword evidence="6 9" id="KW-1133">Transmembrane helix</keyword>
<dbReference type="HOGENOM" id="CLU_065734_0_0_2"/>
<dbReference type="STRING" id="644295.Metev_1121"/>
<dbReference type="InterPro" id="IPR019127">
    <property type="entry name" value="Exosortase"/>
</dbReference>
<keyword evidence="5" id="KW-0378">Hydrolase</keyword>
<evidence type="ECO:0000256" key="8">
    <source>
        <dbReference type="PIRSR" id="PIRSR025737-1"/>
    </source>
</evidence>
<keyword evidence="7 9" id="KW-0472">Membrane</keyword>
<feature type="transmembrane region" description="Helical" evidence="9">
    <location>
        <begin position="158"/>
        <end position="178"/>
    </location>
</feature>
<dbReference type="GeneID" id="9346753"/>
<dbReference type="Proteomes" id="UP000000391">
    <property type="component" value="Chromosome"/>
</dbReference>
<evidence type="ECO:0000256" key="2">
    <source>
        <dbReference type="ARBA" id="ARBA00022475"/>
    </source>
</evidence>
<dbReference type="Pfam" id="PF09721">
    <property type="entry name" value="Exosortase_EpsH"/>
    <property type="match status" value="1"/>
</dbReference>
<dbReference type="RefSeq" id="WP_013194570.1">
    <property type="nucleotide sequence ID" value="NC_014253.1"/>
</dbReference>
<evidence type="ECO:0000256" key="9">
    <source>
        <dbReference type="SAM" id="Phobius"/>
    </source>
</evidence>
<feature type="transmembrane region" description="Helical" evidence="9">
    <location>
        <begin position="121"/>
        <end position="138"/>
    </location>
</feature>
<keyword evidence="3" id="KW-0645">Protease</keyword>
<accession>D7E955</accession>
<dbReference type="PIRSF" id="PIRSF025737">
    <property type="entry name" value="Cyco1"/>
    <property type="match status" value="1"/>
</dbReference>
<feature type="transmembrane region" description="Helical" evidence="9">
    <location>
        <begin position="55"/>
        <end position="75"/>
    </location>
</feature>
<sequence length="277" mass="30753">MIENILWIAVSLMVASSIITGKYKIHKAIGGAGWLLFSVHWFLQPLHYIKINDYFNVTLTIGIGAFCILLSYTMIKEYRMSPGESTFTSGSTDVTTMATIATALGSVFYFPFSQIPALNEWLITVVTQQVVWILHGLGYPAEMISWNLITLNGYTVKIILACTAIESIALFTGLIVAVTAPIKKLFTAFMVSVPVIYGLNLFRDVFVVVAYAYQWFGPNSFDIAHHFIAKSGAGVVLLVIAFIVLRILPELLELIEGLWQIINKHAQDILNKIVGNQ</sequence>
<feature type="transmembrane region" description="Helical" evidence="9">
    <location>
        <begin position="95"/>
        <end position="112"/>
    </location>
</feature>
<evidence type="ECO:0000256" key="4">
    <source>
        <dbReference type="ARBA" id="ARBA00022692"/>
    </source>
</evidence>
<evidence type="ECO:0000256" key="6">
    <source>
        <dbReference type="ARBA" id="ARBA00022989"/>
    </source>
</evidence>
<dbReference type="GO" id="GO:0005886">
    <property type="term" value="C:plasma membrane"/>
    <property type="evidence" value="ECO:0007669"/>
    <property type="project" value="UniProtKB-SubCell"/>
</dbReference>
<keyword evidence="11" id="KW-1185">Reference proteome</keyword>
<dbReference type="AlphaFoldDB" id="D7E955"/>
<feature type="transmembrane region" description="Helical" evidence="9">
    <location>
        <begin position="185"/>
        <end position="203"/>
    </location>
</feature>
<dbReference type="NCBIfam" id="TIGR04178">
    <property type="entry name" value="exo_archaeo"/>
    <property type="match status" value="1"/>
</dbReference>
<dbReference type="GO" id="GO:0006508">
    <property type="term" value="P:proteolysis"/>
    <property type="evidence" value="ECO:0007669"/>
    <property type="project" value="UniProtKB-KW"/>
</dbReference>
<reference evidence="10 11" key="1">
    <citation type="submission" date="2010-06" db="EMBL/GenBank/DDBJ databases">
        <title>Complete sequence chromosome of Methanohalobium evestigatum Z-7303.</title>
        <authorList>
            <consortium name="US DOE Joint Genome Institute"/>
            <person name="Lucas S."/>
            <person name="Copeland A."/>
            <person name="Lapidus A."/>
            <person name="Cheng J.-F."/>
            <person name="Bruce D."/>
            <person name="Goodwin L."/>
            <person name="Pitluck S."/>
            <person name="Saunders E."/>
            <person name="Detter J.C."/>
            <person name="Han C."/>
            <person name="Tapia R."/>
            <person name="Land M."/>
            <person name="Hauser L."/>
            <person name="Kyrpides N."/>
            <person name="Mikhailova N."/>
            <person name="Sieprawska-Lupa M."/>
            <person name="Whitman W.B."/>
            <person name="Anderson I."/>
            <person name="Woyke T."/>
        </authorList>
    </citation>
    <scope>NUCLEOTIDE SEQUENCE [LARGE SCALE GENOMIC DNA]</scope>
    <source>
        <strain evidence="11">ATCC BAA-1072 / DSM 3721 / NBRC 107634 / OCM 161 / Z-7303</strain>
    </source>
</reference>
<proteinExistence type="predicted"/>
<dbReference type="InterPro" id="IPR014522">
    <property type="entry name" value="ArtA"/>
</dbReference>
<dbReference type="InterPro" id="IPR026392">
    <property type="entry name" value="Exo/Archaeosortase_dom"/>
</dbReference>
<dbReference type="KEGG" id="mev:Metev_1121"/>
<evidence type="ECO:0000256" key="3">
    <source>
        <dbReference type="ARBA" id="ARBA00022670"/>
    </source>
</evidence>
<organism evidence="10 11">
    <name type="scientific">Methanohalobium evestigatum (strain ATCC BAA-1072 / DSM 3721 / NBRC 107634 / OCM 161 / Z-7303)</name>
    <dbReference type="NCBI Taxonomy" id="644295"/>
    <lineage>
        <taxon>Archaea</taxon>
        <taxon>Methanobacteriati</taxon>
        <taxon>Methanobacteriota</taxon>
        <taxon>Stenosarchaea group</taxon>
        <taxon>Methanomicrobia</taxon>
        <taxon>Methanosarcinales</taxon>
        <taxon>Methanosarcinaceae</taxon>
        <taxon>Methanohalobium</taxon>
    </lineage>
</organism>
<gene>
    <name evidence="10" type="ordered locus">Metev_1121</name>
</gene>
<protein>
    <submittedName>
        <fullName evidence="10">Exosortase EpsH-related protein</fullName>
    </submittedName>
</protein>
<dbReference type="NCBIfam" id="TIGR04125">
    <property type="entry name" value="exosort_PGF_TRM"/>
    <property type="match status" value="1"/>
</dbReference>
<dbReference type="OrthoDB" id="200496at2157"/>
<evidence type="ECO:0000313" key="11">
    <source>
        <dbReference type="Proteomes" id="UP000000391"/>
    </source>
</evidence>
<evidence type="ECO:0000313" key="10">
    <source>
        <dbReference type="EMBL" id="ADI74003.1"/>
    </source>
</evidence>
<name>D7E955_METEZ</name>
<keyword evidence="4 9" id="KW-0812">Transmembrane</keyword>
<feature type="active site" description="Proton donor" evidence="8">
    <location>
        <position position="203"/>
    </location>
</feature>
<feature type="transmembrane region" description="Helical" evidence="9">
    <location>
        <begin position="223"/>
        <end position="245"/>
    </location>
</feature>
<feature type="active site" description="Acyl-thioester intermediate" evidence="8">
    <location>
        <position position="162"/>
    </location>
</feature>
<evidence type="ECO:0000256" key="1">
    <source>
        <dbReference type="ARBA" id="ARBA00004651"/>
    </source>
</evidence>
<dbReference type="EMBL" id="CP002069">
    <property type="protein sequence ID" value="ADI74003.1"/>
    <property type="molecule type" value="Genomic_DNA"/>
</dbReference>
<evidence type="ECO:0000256" key="5">
    <source>
        <dbReference type="ARBA" id="ARBA00022801"/>
    </source>
</evidence>
<comment type="subcellular location">
    <subcellularLocation>
        <location evidence="1">Cell membrane</location>
        <topology evidence="1">Multi-pass membrane protein</topology>
    </subcellularLocation>
</comment>
<dbReference type="GO" id="GO:0008233">
    <property type="term" value="F:peptidase activity"/>
    <property type="evidence" value="ECO:0007669"/>
    <property type="project" value="UniProtKB-KW"/>
</dbReference>